<dbReference type="EMBL" id="KZ302382">
    <property type="protein sequence ID" value="PFH45445.1"/>
    <property type="molecule type" value="Genomic_DNA"/>
</dbReference>
<keyword evidence="3" id="KW-1185">Reference proteome</keyword>
<evidence type="ECO:0000256" key="1">
    <source>
        <dbReference type="SAM" id="MobiDB-lite"/>
    </source>
</evidence>
<organism evidence="2 3">
    <name type="scientific">Amanita thiersii Skay4041</name>
    <dbReference type="NCBI Taxonomy" id="703135"/>
    <lineage>
        <taxon>Eukaryota</taxon>
        <taxon>Fungi</taxon>
        <taxon>Dikarya</taxon>
        <taxon>Basidiomycota</taxon>
        <taxon>Agaricomycotina</taxon>
        <taxon>Agaricomycetes</taxon>
        <taxon>Agaricomycetidae</taxon>
        <taxon>Agaricales</taxon>
        <taxon>Pluteineae</taxon>
        <taxon>Amanitaceae</taxon>
        <taxon>Amanita</taxon>
    </lineage>
</organism>
<gene>
    <name evidence="2" type="ORF">AMATHDRAFT_71691</name>
</gene>
<accession>A0A2A9N6B7</accession>
<evidence type="ECO:0000313" key="3">
    <source>
        <dbReference type="Proteomes" id="UP000242287"/>
    </source>
</evidence>
<proteinExistence type="predicted"/>
<dbReference type="AlphaFoldDB" id="A0A2A9N6B7"/>
<reference evidence="2 3" key="1">
    <citation type="submission" date="2014-02" db="EMBL/GenBank/DDBJ databases">
        <title>Transposable element dynamics among asymbiotic and ectomycorrhizal Amanita fungi.</title>
        <authorList>
            <consortium name="DOE Joint Genome Institute"/>
            <person name="Hess J."/>
            <person name="Skrede I."/>
            <person name="Wolfe B."/>
            <person name="LaButti K."/>
            <person name="Ohm R.A."/>
            <person name="Grigoriev I.V."/>
            <person name="Pringle A."/>
        </authorList>
    </citation>
    <scope>NUCLEOTIDE SEQUENCE [LARGE SCALE GENOMIC DNA]</scope>
    <source>
        <strain evidence="2 3">SKay4041</strain>
    </source>
</reference>
<feature type="non-terminal residue" evidence="2">
    <location>
        <position position="171"/>
    </location>
</feature>
<feature type="compositionally biased region" description="Polar residues" evidence="1">
    <location>
        <begin position="15"/>
        <end position="34"/>
    </location>
</feature>
<dbReference type="Proteomes" id="UP000242287">
    <property type="component" value="Unassembled WGS sequence"/>
</dbReference>
<evidence type="ECO:0000313" key="2">
    <source>
        <dbReference type="EMBL" id="PFH45445.1"/>
    </source>
</evidence>
<protein>
    <submittedName>
        <fullName evidence="2">Uncharacterized protein</fullName>
    </submittedName>
</protein>
<name>A0A2A9N6B7_9AGAR</name>
<sequence length="171" mass="18154">MSPVPSRPATGPASVASQVQKTESSVVPAATTQQQSFMPYDTQANASGPVATLANHANRSTNMERLSMLAELQNPATTSLNSNVVAPRPKYPVQYNNLLPAAQNGPYNHPTGNLNRQAVVGNMAQKVAQLKNYLFQNYDLHQLVAVHRLLAAQSARQAVPDLASSPVVAGA</sequence>
<feature type="region of interest" description="Disordered" evidence="1">
    <location>
        <begin position="1"/>
        <end position="34"/>
    </location>
</feature>